<dbReference type="PANTHER" id="PTHR46060">
    <property type="entry name" value="MARINER MOS1 TRANSPOSASE-LIKE PROTEIN"/>
    <property type="match status" value="1"/>
</dbReference>
<keyword evidence="3" id="KW-1185">Reference proteome</keyword>
<dbReference type="OrthoDB" id="6433839at2759"/>
<dbReference type="Pfam" id="PF17906">
    <property type="entry name" value="HTH_48"/>
    <property type="match status" value="1"/>
</dbReference>
<organism evidence="2 3">
    <name type="scientific">Araneus ventricosus</name>
    <name type="common">Orbweaver spider</name>
    <name type="synonym">Epeira ventricosa</name>
    <dbReference type="NCBI Taxonomy" id="182803"/>
    <lineage>
        <taxon>Eukaryota</taxon>
        <taxon>Metazoa</taxon>
        <taxon>Ecdysozoa</taxon>
        <taxon>Arthropoda</taxon>
        <taxon>Chelicerata</taxon>
        <taxon>Arachnida</taxon>
        <taxon>Araneae</taxon>
        <taxon>Araneomorphae</taxon>
        <taxon>Entelegynae</taxon>
        <taxon>Araneoidea</taxon>
        <taxon>Araneidae</taxon>
        <taxon>Araneus</taxon>
    </lineage>
</organism>
<proteinExistence type="predicted"/>
<reference evidence="2 3" key="1">
    <citation type="journal article" date="2019" name="Sci. Rep.">
        <title>Orb-weaving spider Araneus ventricosus genome elucidates the spidroin gene catalogue.</title>
        <authorList>
            <person name="Kono N."/>
            <person name="Nakamura H."/>
            <person name="Ohtoshi R."/>
            <person name="Moran D.A.P."/>
            <person name="Shinohara A."/>
            <person name="Yoshida Y."/>
            <person name="Fujiwara M."/>
            <person name="Mori M."/>
            <person name="Tomita M."/>
            <person name="Arakawa K."/>
        </authorList>
    </citation>
    <scope>NUCLEOTIDE SEQUENCE [LARGE SCALE GENOMIC DNA]</scope>
</reference>
<dbReference type="PANTHER" id="PTHR46060:SF1">
    <property type="entry name" value="MARINER MOS1 TRANSPOSASE-LIKE PROTEIN"/>
    <property type="match status" value="1"/>
</dbReference>
<protein>
    <recommendedName>
        <fullName evidence="1">Mos1 transposase HTH domain-containing protein</fullName>
    </recommendedName>
</protein>
<dbReference type="Proteomes" id="UP000499080">
    <property type="component" value="Unassembled WGS sequence"/>
</dbReference>
<dbReference type="AlphaFoldDB" id="A0A4Y2CM02"/>
<evidence type="ECO:0000313" key="2">
    <source>
        <dbReference type="EMBL" id="GBM05209.1"/>
    </source>
</evidence>
<evidence type="ECO:0000259" key="1">
    <source>
        <dbReference type="Pfam" id="PF17906"/>
    </source>
</evidence>
<dbReference type="InterPro" id="IPR041426">
    <property type="entry name" value="Mos1_HTH"/>
</dbReference>
<name>A0A4Y2CM02_ARAVE</name>
<dbReference type="EMBL" id="BGPR01000213">
    <property type="protein sequence ID" value="GBM05209.1"/>
    <property type="molecule type" value="Genomic_DNA"/>
</dbReference>
<feature type="domain" description="Mos1 transposase HTH" evidence="1">
    <location>
        <begin position="4"/>
        <end position="51"/>
    </location>
</feature>
<comment type="caution">
    <text evidence="2">The sequence shown here is derived from an EMBL/GenBank/DDBJ whole genome shotgun (WGS) entry which is preliminary data.</text>
</comment>
<accession>A0A4Y2CM02</accession>
<sequence>MTEKIAQRICIKFRQKLRDTCGETYAKLKKVYGEDCMSHTRVYELFKRFQHDRENVESNDFQNIDKCQNIQHLLSTVRENRRITIRELSEECNINYGSVQSILTDDLGVRCLFANLVPKLLSADQKENTAAFYLLECVENEENFLKMIITEDES</sequence>
<dbReference type="InterPro" id="IPR052709">
    <property type="entry name" value="Transposase-MT_Hybrid"/>
</dbReference>
<evidence type="ECO:0000313" key="3">
    <source>
        <dbReference type="Proteomes" id="UP000499080"/>
    </source>
</evidence>
<gene>
    <name evidence="2" type="ORF">AVEN_181604_1</name>
</gene>
<dbReference type="Gene3D" id="1.10.10.1450">
    <property type="match status" value="1"/>
</dbReference>